<dbReference type="GO" id="GO:0016020">
    <property type="term" value="C:membrane"/>
    <property type="evidence" value="ECO:0007669"/>
    <property type="project" value="InterPro"/>
</dbReference>
<evidence type="ECO:0000256" key="2">
    <source>
        <dbReference type="ARBA" id="ARBA00022475"/>
    </source>
</evidence>
<dbReference type="AlphaFoldDB" id="A0A3B0RI52"/>
<dbReference type="EMBL" id="UOEF01000147">
    <property type="protein sequence ID" value="VAV92740.1"/>
    <property type="molecule type" value="Genomic_DNA"/>
</dbReference>
<evidence type="ECO:0008006" key="8">
    <source>
        <dbReference type="Google" id="ProtNLM"/>
    </source>
</evidence>
<sequence length="86" mass="9538">MTAYILKLVILLPLMGGLIFAALWLYKKYQPALMGAQKDKSLKLLEIVPLSNLSKLAVVDFEGRKILLSVSKNGVNHIAEDRVQDA</sequence>
<keyword evidence="5 6" id="KW-0472">Membrane</keyword>
<protein>
    <recommendedName>
        <fullName evidence="8">Flagellar biosynthesis protein FliO</fullName>
    </recommendedName>
</protein>
<dbReference type="Pfam" id="PF04347">
    <property type="entry name" value="FliO"/>
    <property type="match status" value="1"/>
</dbReference>
<comment type="subcellular location">
    <subcellularLocation>
        <location evidence="1">Cell membrane</location>
    </subcellularLocation>
</comment>
<gene>
    <name evidence="7" type="ORF">MNBD_ALPHA04-1931</name>
</gene>
<evidence type="ECO:0000256" key="1">
    <source>
        <dbReference type="ARBA" id="ARBA00004236"/>
    </source>
</evidence>
<feature type="transmembrane region" description="Helical" evidence="6">
    <location>
        <begin position="6"/>
        <end position="26"/>
    </location>
</feature>
<proteinExistence type="predicted"/>
<accession>A0A3B0RI52</accession>
<evidence type="ECO:0000313" key="7">
    <source>
        <dbReference type="EMBL" id="VAV92740.1"/>
    </source>
</evidence>
<dbReference type="InterPro" id="IPR022781">
    <property type="entry name" value="Flagellar_biosynth_FliO"/>
</dbReference>
<evidence type="ECO:0000256" key="5">
    <source>
        <dbReference type="ARBA" id="ARBA00023136"/>
    </source>
</evidence>
<name>A0A3B0RI52_9ZZZZ</name>
<evidence type="ECO:0000256" key="6">
    <source>
        <dbReference type="SAM" id="Phobius"/>
    </source>
</evidence>
<reference evidence="7" key="1">
    <citation type="submission" date="2018-06" db="EMBL/GenBank/DDBJ databases">
        <authorList>
            <person name="Zhirakovskaya E."/>
        </authorList>
    </citation>
    <scope>NUCLEOTIDE SEQUENCE</scope>
</reference>
<keyword evidence="2" id="KW-1003">Cell membrane</keyword>
<dbReference type="GO" id="GO:0044781">
    <property type="term" value="P:bacterial-type flagellum organization"/>
    <property type="evidence" value="ECO:0007669"/>
    <property type="project" value="InterPro"/>
</dbReference>
<keyword evidence="4 6" id="KW-1133">Transmembrane helix</keyword>
<keyword evidence="3 6" id="KW-0812">Transmembrane</keyword>
<organism evidence="7">
    <name type="scientific">hydrothermal vent metagenome</name>
    <dbReference type="NCBI Taxonomy" id="652676"/>
    <lineage>
        <taxon>unclassified sequences</taxon>
        <taxon>metagenomes</taxon>
        <taxon>ecological metagenomes</taxon>
    </lineage>
</organism>
<evidence type="ECO:0000256" key="4">
    <source>
        <dbReference type="ARBA" id="ARBA00022989"/>
    </source>
</evidence>
<evidence type="ECO:0000256" key="3">
    <source>
        <dbReference type="ARBA" id="ARBA00022692"/>
    </source>
</evidence>